<dbReference type="EMBL" id="AP014715">
    <property type="protein sequence ID" value="BAQ23094.1"/>
    <property type="molecule type" value="Genomic_DNA"/>
</dbReference>
<organism evidence="1 2">
    <name type="scientific">Edwardsiella phage PEi26</name>
    <dbReference type="NCBI Taxonomy" id="1608311"/>
    <lineage>
        <taxon>Viruses</taxon>
        <taxon>Duplodnaviria</taxon>
        <taxon>Heunggongvirae</taxon>
        <taxon>Uroviricota</taxon>
        <taxon>Caudoviricetes</taxon>
        <taxon>Pantevenvirales</taxon>
        <taxon>Straboviridae</taxon>
        <taxon>Tevenvirinae</taxon>
        <taxon>Kanagawavirus</taxon>
        <taxon>Kanagawavirus pei20</taxon>
    </lineage>
</organism>
<evidence type="ECO:0000313" key="2">
    <source>
        <dbReference type="Proteomes" id="UP000225144"/>
    </source>
</evidence>
<proteinExistence type="predicted"/>
<name>A0A0B6VRI7_9CAUD</name>
<protein>
    <submittedName>
        <fullName evidence="1">Uncharacterized protein</fullName>
    </submittedName>
</protein>
<evidence type="ECO:0000313" key="1">
    <source>
        <dbReference type="EMBL" id="BAQ23094.1"/>
    </source>
</evidence>
<sequence length="106" mass="11676">MKNPKNKAEAMEVIETRIPLVTDAASARKAIEALLEPVDEARAEQLMDKYGISMTRGDYGNGETYYPKGSNASEYYIEYACSCNGYDLDGNGNLTEGVWISSSEMC</sequence>
<reference evidence="1 2" key="1">
    <citation type="submission" date="2015-02" db="EMBL/GenBank/DDBJ databases">
        <title>Complete genome sequences of Edwardsiella bacteriophages, PEi20 and PEi26.</title>
        <authorList>
            <person name="Yasuike M."/>
            <person name="Nishiki I."/>
            <person name="Iwasaki Y."/>
            <person name="Nakamura Y."/>
            <person name="Fujiwara A."/>
            <person name="Hassan E.S."/>
            <person name="Mahmoud M.M."/>
            <person name="Kawato Y."/>
            <person name="Nagai S."/>
            <person name="Kobayashi T."/>
            <person name="Ototake M."/>
            <person name="Nakai T."/>
        </authorList>
    </citation>
    <scope>NUCLEOTIDE SEQUENCE [LARGE SCALE GENOMIC DNA]</scope>
</reference>
<accession>A0A0B6VRI7</accession>
<dbReference type="Proteomes" id="UP000225144">
    <property type="component" value="Genome"/>
</dbReference>